<dbReference type="InterPro" id="IPR058923">
    <property type="entry name" value="RCC1-like_dom"/>
</dbReference>
<feature type="repeat" description="RCC1" evidence="2">
    <location>
        <begin position="119"/>
        <end position="170"/>
    </location>
</feature>
<evidence type="ECO:0000256" key="2">
    <source>
        <dbReference type="PROSITE-ProRule" id="PRU00235"/>
    </source>
</evidence>
<proteinExistence type="predicted"/>
<dbReference type="Pfam" id="PF25390">
    <property type="entry name" value="WD40_RLD"/>
    <property type="match status" value="1"/>
</dbReference>
<evidence type="ECO:0000256" key="1">
    <source>
        <dbReference type="ARBA" id="ARBA00022737"/>
    </source>
</evidence>
<reference evidence="4" key="1">
    <citation type="submission" date="2021-01" db="EMBL/GenBank/DDBJ databases">
        <authorList>
            <person name="Corre E."/>
            <person name="Pelletier E."/>
            <person name="Niang G."/>
            <person name="Scheremetjew M."/>
            <person name="Finn R."/>
            <person name="Kale V."/>
            <person name="Holt S."/>
            <person name="Cochrane G."/>
            <person name="Meng A."/>
            <person name="Brown T."/>
            <person name="Cohen L."/>
        </authorList>
    </citation>
    <scope>NUCLEOTIDE SEQUENCE</scope>
    <source>
        <strain evidence="4">CCMP281</strain>
    </source>
</reference>
<dbReference type="SUPFAM" id="SSF50985">
    <property type="entry name" value="RCC1/BLIP-II"/>
    <property type="match status" value="1"/>
</dbReference>
<gene>
    <name evidence="4" type="ORF">HERI1096_LOCUS31392</name>
</gene>
<dbReference type="Gene3D" id="2.130.10.30">
    <property type="entry name" value="Regulator of chromosome condensation 1/beta-lactamase-inhibitor protein II"/>
    <property type="match status" value="1"/>
</dbReference>
<accession>A0A7S3BM21</accession>
<feature type="repeat" description="RCC1" evidence="2">
    <location>
        <begin position="171"/>
        <end position="234"/>
    </location>
</feature>
<feature type="domain" description="RCC1-like" evidence="3">
    <location>
        <begin position="1"/>
        <end position="243"/>
    </location>
</feature>
<dbReference type="PANTHER" id="PTHR22872">
    <property type="entry name" value="BTK-BINDING PROTEIN-RELATED"/>
    <property type="match status" value="1"/>
</dbReference>
<dbReference type="AlphaFoldDB" id="A0A7S3BM21"/>
<evidence type="ECO:0000313" key="4">
    <source>
        <dbReference type="EMBL" id="CAE0136734.1"/>
    </source>
</evidence>
<dbReference type="PRINTS" id="PR00633">
    <property type="entry name" value="RCCNDNSATION"/>
</dbReference>
<dbReference type="PROSITE" id="PS00626">
    <property type="entry name" value="RCC1_2"/>
    <property type="match status" value="2"/>
</dbReference>
<organism evidence="4">
    <name type="scientific">Haptolina ericina</name>
    <dbReference type="NCBI Taxonomy" id="156174"/>
    <lineage>
        <taxon>Eukaryota</taxon>
        <taxon>Haptista</taxon>
        <taxon>Haptophyta</taxon>
        <taxon>Prymnesiophyceae</taxon>
        <taxon>Prymnesiales</taxon>
        <taxon>Prymnesiaceae</taxon>
        <taxon>Haptolina</taxon>
    </lineage>
</organism>
<sequence>MAVSASGDVFAWGLEASGQLGLGSHRTKAPTPTKVEALSGIGVTAISCGMYHTLALTDAGEVWSVGFGGSFLGGAGGLGHGDRKQLATPEKIAAFGEDGVRAASVSAGGYHSVVLDTDGGVWSWGRGEWGRLGHNDSSDLLTPTRLEACDEMGVGTALAGEAHSACLGRDGSVHTWGRNEHWQLGYEVVGLLNSGQSFDAQQEPAAVPLAEEAAGKRAVKLAAGETGCAVLMDDDSIYLWGMQRYFVPTRLPHAITGGIADLRMGGSHVAIRTEDGRLFTYGKGTALCMPKKGRKSWECLEVTDASLKGFKVIDMDCGSTSTALILESA</sequence>
<dbReference type="InterPro" id="IPR000408">
    <property type="entry name" value="Reg_chr_condens"/>
</dbReference>
<dbReference type="PROSITE" id="PS50012">
    <property type="entry name" value="RCC1_3"/>
    <property type="match status" value="4"/>
</dbReference>
<feature type="repeat" description="RCC1" evidence="2">
    <location>
        <begin position="7"/>
        <end position="59"/>
    </location>
</feature>
<protein>
    <recommendedName>
        <fullName evidence="3">RCC1-like domain-containing protein</fullName>
    </recommendedName>
</protein>
<name>A0A7S3BM21_9EUKA</name>
<evidence type="ECO:0000259" key="3">
    <source>
        <dbReference type="Pfam" id="PF25390"/>
    </source>
</evidence>
<dbReference type="EMBL" id="HBHX01056929">
    <property type="protein sequence ID" value="CAE0136734.1"/>
    <property type="molecule type" value="Transcribed_RNA"/>
</dbReference>
<feature type="repeat" description="RCC1" evidence="2">
    <location>
        <begin position="60"/>
        <end position="118"/>
    </location>
</feature>
<dbReference type="InterPro" id="IPR051625">
    <property type="entry name" value="Signaling_Regulatory_Domain"/>
</dbReference>
<keyword evidence="1" id="KW-0677">Repeat</keyword>
<dbReference type="PANTHER" id="PTHR22872:SF2">
    <property type="entry name" value="INHIBITOR OF BRUTON TYROSINE KINASE"/>
    <property type="match status" value="1"/>
</dbReference>
<dbReference type="InterPro" id="IPR009091">
    <property type="entry name" value="RCC1/BLIP-II"/>
</dbReference>